<feature type="transmembrane region" description="Helical" evidence="1">
    <location>
        <begin position="881"/>
        <end position="900"/>
    </location>
</feature>
<feature type="transmembrane region" description="Helical" evidence="1">
    <location>
        <begin position="829"/>
        <end position="848"/>
    </location>
</feature>
<dbReference type="SUPFAM" id="SSF82714">
    <property type="entry name" value="Multidrug efflux transporter AcrB TolC docking domain, DN and DC subdomains"/>
    <property type="match status" value="1"/>
</dbReference>
<feature type="transmembrane region" description="Helical" evidence="1">
    <location>
        <begin position="518"/>
        <end position="536"/>
    </location>
</feature>
<feature type="transmembrane region" description="Helical" evidence="1">
    <location>
        <begin position="958"/>
        <end position="981"/>
    </location>
</feature>
<dbReference type="Proteomes" id="UP000023541">
    <property type="component" value="Unassembled WGS sequence"/>
</dbReference>
<dbReference type="Gene3D" id="3.30.70.1440">
    <property type="entry name" value="Multidrug efflux transporter AcrB pore domain"/>
    <property type="match status" value="1"/>
</dbReference>
<dbReference type="InterPro" id="IPR001036">
    <property type="entry name" value="Acrflvin-R"/>
</dbReference>
<evidence type="ECO:0000313" key="3">
    <source>
        <dbReference type="Proteomes" id="UP000023541"/>
    </source>
</evidence>
<proteinExistence type="predicted"/>
<feature type="transmembrane region" description="Helical" evidence="1">
    <location>
        <begin position="927"/>
        <end position="946"/>
    </location>
</feature>
<comment type="caution">
    <text evidence="2">The sequence shown here is derived from an EMBL/GenBank/DDBJ whole genome shotgun (WGS) entry which is preliminary data.</text>
</comment>
<dbReference type="SUPFAM" id="SSF82866">
    <property type="entry name" value="Multidrug efflux transporter AcrB transmembrane domain"/>
    <property type="match status" value="2"/>
</dbReference>
<feature type="transmembrane region" description="Helical" evidence="1">
    <location>
        <begin position="328"/>
        <end position="350"/>
    </location>
</feature>
<dbReference type="GO" id="GO:0005886">
    <property type="term" value="C:plasma membrane"/>
    <property type="evidence" value="ECO:0007669"/>
    <property type="project" value="TreeGrafter"/>
</dbReference>
<feature type="transmembrane region" description="Helical" evidence="1">
    <location>
        <begin position="384"/>
        <end position="408"/>
    </location>
</feature>
<evidence type="ECO:0000313" key="2">
    <source>
        <dbReference type="EMBL" id="EZH73682.1"/>
    </source>
</evidence>
<feature type="transmembrane region" description="Helical" evidence="1">
    <location>
        <begin position="357"/>
        <end position="378"/>
    </location>
</feature>
<dbReference type="Pfam" id="PF00873">
    <property type="entry name" value="ACR_tran"/>
    <property type="match status" value="1"/>
</dbReference>
<protein>
    <submittedName>
        <fullName evidence="2">Uncharacterized protein</fullName>
    </submittedName>
</protein>
<feature type="transmembrane region" description="Helical" evidence="1">
    <location>
        <begin position="855"/>
        <end position="875"/>
    </location>
</feature>
<sequence length="986" mass="111517">MIRFLVNRPIGVIMSFALLILSGIILSQKIPISLFPDSNFPKLDIIIDNPGQSPEDFDNKIVQKVRNNLLQVSSIVDINSYSNTKNGKVELIFDYGSNLDLIFFEVNEKIDETLSDLPYKINRPKVVKSNLSEIPLLYLSVTLKDNSSISFEDLSSFVNGKLKNRLEQLYEVSFVDMTGLSKRAIQISIDEKLINSLGITLQEVKTAIKESSFVLGNVQISEGHFTYDLSIENSINSLDDIGKITLLIDHKKITLSEIADIKNVIKNEDEYYHDMNKAISLAVIKNPNSKESDFISKLNSTIKNIAEQNENIIISKTNDKTVILKDTMMNLTLSLVLGIVLTIVTTFFFLKSSFSNITIILVTITTSLLIDLFLFYILDISINLISISGLILGVGLMIDNIIIVLDNVEQNSKIANNISKGTIQGVNEIFTALISSALTTCSIFIPLIFMSGLAGILFYDQAISVTIALTSSFFVSVILLPTLYILLKKESNQYVFNTKLLFFYEKYYDKINNNRNSVILGITIVIILGITSFILIDKKQLPELQSSELAFKVEWNQNLINKELIKRSKIILNFLENNIESSELYLNQQNFLSKTQRNSIEDYESLYFVKVKKGHDKEIIKEEMVSKLRVKFPKSSIKFLSEENALNSILVNEEYNLRVISYDDKINLETIKNKMIGSFPDLIFNLKGKTERIKVNIDDDKLFIYGIDKNEIIEFIKLKFGKEKLLNINYGRTRIPVTFLANSPELDSFLKTKFINNNGISYNLKDLISLEYEEYKKGVEADLGGICNILYVKSKKPKQVIDFIRKTFPNSPISFEGTYKLVEKLQKEIFFIIITTFLLLYLILAIQFDSLKLPLIILSEVPVSVSVALIFLYLSDNTLNVMSFIGMIVMSGIIINDSILKIDLIKKLLINGFTIDEAINSAGKRRLNAIVMTSLTTILATLPILFQNELSTQLQSPLIISLIGGLLAGTFMSIFIVPILYKKLML</sequence>
<dbReference type="PANTHER" id="PTHR32063:SF0">
    <property type="entry name" value="SWARMING MOTILITY PROTEIN SWRC"/>
    <property type="match status" value="1"/>
</dbReference>
<dbReference type="Gene3D" id="3.30.70.1320">
    <property type="entry name" value="Multidrug efflux transporter AcrB pore domain like"/>
    <property type="match status" value="1"/>
</dbReference>
<dbReference type="RefSeq" id="WP_034242437.1">
    <property type="nucleotide sequence ID" value="NZ_AQRA01000005.1"/>
</dbReference>
<keyword evidence="1" id="KW-0472">Membrane</keyword>
<dbReference type="AlphaFoldDB" id="A0A023BUH8"/>
<dbReference type="InterPro" id="IPR027463">
    <property type="entry name" value="AcrB_DN_DC_subdom"/>
</dbReference>
<dbReference type="PANTHER" id="PTHR32063">
    <property type="match status" value="1"/>
</dbReference>
<dbReference type="OrthoDB" id="9798415at2"/>
<dbReference type="EMBL" id="AQRA01000005">
    <property type="protein sequence ID" value="EZH73682.1"/>
    <property type="molecule type" value="Genomic_DNA"/>
</dbReference>
<dbReference type="STRING" id="1317122.ATO12_17245"/>
<dbReference type="PRINTS" id="PR00702">
    <property type="entry name" value="ACRIFLAVINRP"/>
</dbReference>
<keyword evidence="3" id="KW-1185">Reference proteome</keyword>
<name>A0A023BUH8_9FLAO</name>
<feature type="transmembrane region" description="Helical" evidence="1">
    <location>
        <begin position="465"/>
        <end position="487"/>
    </location>
</feature>
<evidence type="ECO:0000256" key="1">
    <source>
        <dbReference type="SAM" id="Phobius"/>
    </source>
</evidence>
<dbReference type="Gene3D" id="1.20.1640.10">
    <property type="entry name" value="Multidrug efflux transporter AcrB transmembrane domain"/>
    <property type="match status" value="2"/>
</dbReference>
<keyword evidence="1" id="KW-1133">Transmembrane helix</keyword>
<gene>
    <name evidence="2" type="ORF">ATO12_17245</name>
</gene>
<feature type="transmembrane region" description="Helical" evidence="1">
    <location>
        <begin position="429"/>
        <end position="459"/>
    </location>
</feature>
<keyword evidence="1" id="KW-0812">Transmembrane</keyword>
<reference evidence="2 3" key="1">
    <citation type="submission" date="2014-04" db="EMBL/GenBank/DDBJ databases">
        <title>Aquimarina sp. 22II-S11-z7 Genome Sequencing.</title>
        <authorList>
            <person name="Lai Q."/>
        </authorList>
    </citation>
    <scope>NUCLEOTIDE SEQUENCE [LARGE SCALE GENOMIC DNA]</scope>
    <source>
        <strain evidence="2 3">22II-S11-z7</strain>
    </source>
</reference>
<organism evidence="2 3">
    <name type="scientific">Aquimarina atlantica</name>
    <dbReference type="NCBI Taxonomy" id="1317122"/>
    <lineage>
        <taxon>Bacteria</taxon>
        <taxon>Pseudomonadati</taxon>
        <taxon>Bacteroidota</taxon>
        <taxon>Flavobacteriia</taxon>
        <taxon>Flavobacteriales</taxon>
        <taxon>Flavobacteriaceae</taxon>
        <taxon>Aquimarina</taxon>
    </lineage>
</organism>
<dbReference type="Gene3D" id="3.30.2090.10">
    <property type="entry name" value="Multidrug efflux transporter AcrB TolC docking domain, DN and DC subdomains"/>
    <property type="match status" value="2"/>
</dbReference>
<accession>A0A023BUH8</accession>
<dbReference type="GO" id="GO:0042910">
    <property type="term" value="F:xenobiotic transmembrane transporter activity"/>
    <property type="evidence" value="ECO:0007669"/>
    <property type="project" value="TreeGrafter"/>
</dbReference>
<dbReference type="eggNOG" id="COG0841">
    <property type="taxonomic scope" value="Bacteria"/>
</dbReference>
<dbReference type="SUPFAM" id="SSF82693">
    <property type="entry name" value="Multidrug efflux transporter AcrB pore domain, PN1, PN2, PC1 and PC2 subdomains"/>
    <property type="match status" value="1"/>
</dbReference>
<dbReference type="Gene3D" id="3.30.70.1430">
    <property type="entry name" value="Multidrug efflux transporter AcrB pore domain"/>
    <property type="match status" value="2"/>
</dbReference>